<dbReference type="Gene3D" id="2.70.70.10">
    <property type="entry name" value="Glucose Permease (Domain IIA)"/>
    <property type="match status" value="1"/>
</dbReference>
<dbReference type="Pfam" id="PF01551">
    <property type="entry name" value="Peptidase_M23"/>
    <property type="match status" value="1"/>
</dbReference>
<dbReference type="PANTHER" id="PTHR21666">
    <property type="entry name" value="PEPTIDASE-RELATED"/>
    <property type="match status" value="1"/>
</dbReference>
<feature type="domain" description="M23ase beta-sheet core" evidence="2">
    <location>
        <begin position="157"/>
        <end position="251"/>
    </location>
</feature>
<dbReference type="SUPFAM" id="SSF51261">
    <property type="entry name" value="Duplicated hybrid motif"/>
    <property type="match status" value="1"/>
</dbReference>
<dbReference type="AlphaFoldDB" id="A0A1I4VDI6"/>
<evidence type="ECO:0000313" key="3">
    <source>
        <dbReference type="EMBL" id="RKT86246.1"/>
    </source>
</evidence>
<dbReference type="Proteomes" id="UP000270697">
    <property type="component" value="Unassembled WGS sequence"/>
</dbReference>
<evidence type="ECO:0000313" key="4">
    <source>
        <dbReference type="EMBL" id="SFM99235.1"/>
    </source>
</evidence>
<evidence type="ECO:0000313" key="5">
    <source>
        <dbReference type="Proteomes" id="UP000199398"/>
    </source>
</evidence>
<dbReference type="PANTHER" id="PTHR21666:SF270">
    <property type="entry name" value="MUREIN HYDROLASE ACTIVATOR ENVC"/>
    <property type="match status" value="1"/>
</dbReference>
<dbReference type="Proteomes" id="UP000199398">
    <property type="component" value="Unassembled WGS sequence"/>
</dbReference>
<sequence>MGKHRKEGGHPPKAALPLRNKVVAAVVAGGAFAAVGQPLATAGEQTEVPERSAAVHPLAASKKLSLALTGTSSSPATVQLLAQETATDSVEESGQIDKAEAIEQARAEAERARQEAERAAAEAERAAEEAARKAASGFVKPAEGTFTSGFGARWGTNHNGIDIANSIGTPIRAVAAGTVVEAGPASGFGQWIRLQHKDGTITVYGHINTIDVSEGEQVGAGEQIATMGNRGQSTGPHLHFEVHVGGSKINPLPWLSARGIEVQ</sequence>
<organism evidence="4 5">
    <name type="scientific">Saccharopolyspora antimicrobica</name>
    <dbReference type="NCBI Taxonomy" id="455193"/>
    <lineage>
        <taxon>Bacteria</taxon>
        <taxon>Bacillati</taxon>
        <taxon>Actinomycetota</taxon>
        <taxon>Actinomycetes</taxon>
        <taxon>Pseudonocardiales</taxon>
        <taxon>Pseudonocardiaceae</taxon>
        <taxon>Saccharopolyspora</taxon>
    </lineage>
</organism>
<reference evidence="3 6" key="2">
    <citation type="submission" date="2018-10" db="EMBL/GenBank/DDBJ databases">
        <title>Sequencing the genomes of 1000 actinobacteria strains.</title>
        <authorList>
            <person name="Klenk H.-P."/>
        </authorList>
    </citation>
    <scope>NUCLEOTIDE SEQUENCE [LARGE SCALE GENOMIC DNA]</scope>
    <source>
        <strain evidence="3 6">DSM 45119</strain>
    </source>
</reference>
<keyword evidence="4" id="KW-0378">Hydrolase</keyword>
<dbReference type="InterPro" id="IPR016047">
    <property type="entry name" value="M23ase_b-sheet_dom"/>
</dbReference>
<evidence type="ECO:0000313" key="6">
    <source>
        <dbReference type="Proteomes" id="UP000270697"/>
    </source>
</evidence>
<name>A0A1I4VDI6_9PSEU</name>
<dbReference type="STRING" id="455193.SAMN05421805_102142"/>
<protein>
    <submittedName>
        <fullName evidence="4">Murein DD-endopeptidase MepM and murein hydrolase activator NlpD, contain LysM domain</fullName>
    </submittedName>
    <submittedName>
        <fullName evidence="3">Murein DD-endopeptidase MepM/ murein hydrolase activator NlpD</fullName>
    </submittedName>
</protein>
<dbReference type="RefSeq" id="WP_093148279.1">
    <property type="nucleotide sequence ID" value="NZ_FOUP01000002.1"/>
</dbReference>
<keyword evidence="6" id="KW-1185">Reference proteome</keyword>
<accession>A0A1I4VDI6</accession>
<evidence type="ECO:0000256" key="1">
    <source>
        <dbReference type="SAM" id="MobiDB-lite"/>
    </source>
</evidence>
<dbReference type="GO" id="GO:0004222">
    <property type="term" value="F:metalloendopeptidase activity"/>
    <property type="evidence" value="ECO:0007669"/>
    <property type="project" value="TreeGrafter"/>
</dbReference>
<dbReference type="EMBL" id="RBXX01000002">
    <property type="protein sequence ID" value="RKT86246.1"/>
    <property type="molecule type" value="Genomic_DNA"/>
</dbReference>
<dbReference type="EMBL" id="FOUP01000002">
    <property type="protein sequence ID" value="SFM99235.1"/>
    <property type="molecule type" value="Genomic_DNA"/>
</dbReference>
<evidence type="ECO:0000259" key="2">
    <source>
        <dbReference type="Pfam" id="PF01551"/>
    </source>
</evidence>
<dbReference type="InterPro" id="IPR011055">
    <property type="entry name" value="Dup_hybrid_motif"/>
</dbReference>
<feature type="region of interest" description="Disordered" evidence="1">
    <location>
        <begin position="105"/>
        <end position="128"/>
    </location>
</feature>
<gene>
    <name evidence="3" type="ORF">ATL45_4608</name>
    <name evidence="4" type="ORF">SAMN05421805_102142</name>
</gene>
<proteinExistence type="predicted"/>
<dbReference type="InterPro" id="IPR050570">
    <property type="entry name" value="Cell_wall_metabolism_enzyme"/>
</dbReference>
<dbReference type="CDD" id="cd12797">
    <property type="entry name" value="M23_peptidase"/>
    <property type="match status" value="1"/>
</dbReference>
<dbReference type="OrthoDB" id="1099523at2"/>
<reference evidence="4 5" key="1">
    <citation type="submission" date="2016-10" db="EMBL/GenBank/DDBJ databases">
        <authorList>
            <person name="de Groot N.N."/>
        </authorList>
    </citation>
    <scope>NUCLEOTIDE SEQUENCE [LARGE SCALE GENOMIC DNA]</scope>
    <source>
        <strain evidence="4 5">CPCC 201259</strain>
    </source>
</reference>